<dbReference type="eggNOG" id="KOG0504">
    <property type="taxonomic scope" value="Eukaryota"/>
</dbReference>
<evidence type="ECO:0000259" key="4">
    <source>
        <dbReference type="Pfam" id="PF17100"/>
    </source>
</evidence>
<dbReference type="Pfam" id="PF00023">
    <property type="entry name" value="Ank"/>
    <property type="match status" value="2"/>
</dbReference>
<reference evidence="7" key="4">
    <citation type="journal article" date="2015" name="G3 (Bethesda)">
        <title>Genome sequences of three phytopathogenic species of the Magnaporthaceae family of fungi.</title>
        <authorList>
            <person name="Okagaki L.H."/>
            <person name="Nunes C.C."/>
            <person name="Sailsbery J."/>
            <person name="Clay B."/>
            <person name="Brown D."/>
            <person name="John T."/>
            <person name="Oh Y."/>
            <person name="Young N."/>
            <person name="Fitzgerald M."/>
            <person name="Haas B.J."/>
            <person name="Zeng Q."/>
            <person name="Young S."/>
            <person name="Adiconis X."/>
            <person name="Fan L."/>
            <person name="Levin J.Z."/>
            <person name="Mitchell T.K."/>
            <person name="Okubara P.A."/>
            <person name="Farman M.L."/>
            <person name="Kohn L.M."/>
            <person name="Birren B."/>
            <person name="Ma L.-J."/>
            <person name="Dean R.A."/>
        </authorList>
    </citation>
    <scope>NUCLEOTIDE SEQUENCE</scope>
    <source>
        <strain evidence="7">R3-111a-1</strain>
    </source>
</reference>
<evidence type="ECO:0000313" key="6">
    <source>
        <dbReference type="EMBL" id="EJT68836.1"/>
    </source>
</evidence>
<dbReference type="AlphaFoldDB" id="J3PJA8"/>
<dbReference type="SUPFAM" id="SSF48403">
    <property type="entry name" value="Ankyrin repeat"/>
    <property type="match status" value="1"/>
</dbReference>
<dbReference type="Proteomes" id="UP000006039">
    <property type="component" value="Unassembled WGS sequence"/>
</dbReference>
<protein>
    <submittedName>
        <fullName evidence="6 7">Uncharacterized protein</fullName>
    </submittedName>
</protein>
<dbReference type="InterPro" id="IPR056884">
    <property type="entry name" value="NPHP3-like_N"/>
</dbReference>
<dbReference type="EnsemblFungi" id="EJT68836">
    <property type="protein sequence ID" value="EJT68836"/>
    <property type="gene ID" value="GGTG_13589"/>
</dbReference>
<reference evidence="8" key="1">
    <citation type="submission" date="2010-07" db="EMBL/GenBank/DDBJ databases">
        <title>The genome sequence of Gaeumannomyces graminis var. tritici strain R3-111a-1.</title>
        <authorList>
            <consortium name="The Broad Institute Genome Sequencing Platform"/>
            <person name="Ma L.-J."/>
            <person name="Dead R."/>
            <person name="Young S."/>
            <person name="Zeng Q."/>
            <person name="Koehrsen M."/>
            <person name="Alvarado L."/>
            <person name="Berlin A."/>
            <person name="Chapman S.B."/>
            <person name="Chen Z."/>
            <person name="Freedman E."/>
            <person name="Gellesch M."/>
            <person name="Goldberg J."/>
            <person name="Griggs A."/>
            <person name="Gujja S."/>
            <person name="Heilman E.R."/>
            <person name="Heiman D."/>
            <person name="Hepburn T."/>
            <person name="Howarth C."/>
            <person name="Jen D."/>
            <person name="Larson L."/>
            <person name="Mehta T."/>
            <person name="Neiman D."/>
            <person name="Pearson M."/>
            <person name="Roberts A."/>
            <person name="Saif S."/>
            <person name="Shea T."/>
            <person name="Shenoy N."/>
            <person name="Sisk P."/>
            <person name="Stolte C."/>
            <person name="Sykes S."/>
            <person name="Walk T."/>
            <person name="White J."/>
            <person name="Yandava C."/>
            <person name="Haas B."/>
            <person name="Nusbaum C."/>
            <person name="Birren B."/>
        </authorList>
    </citation>
    <scope>NUCLEOTIDE SEQUENCE [LARGE SCALE GENOMIC DNA]</scope>
    <source>
        <strain evidence="8">R3-111a-1</strain>
    </source>
</reference>
<dbReference type="Pfam" id="PF17100">
    <property type="entry name" value="NACHT_N"/>
    <property type="match status" value="1"/>
</dbReference>
<dbReference type="VEuPathDB" id="FungiDB:GGTG_13589"/>
<reference evidence="6" key="2">
    <citation type="submission" date="2010-07" db="EMBL/GenBank/DDBJ databases">
        <authorList>
            <consortium name="The Broad Institute Genome Sequencing Platform"/>
            <consortium name="Broad Institute Genome Sequencing Center for Infectious Disease"/>
            <person name="Ma L.-J."/>
            <person name="Dead R."/>
            <person name="Young S."/>
            <person name="Zeng Q."/>
            <person name="Koehrsen M."/>
            <person name="Alvarado L."/>
            <person name="Berlin A."/>
            <person name="Chapman S.B."/>
            <person name="Chen Z."/>
            <person name="Freedman E."/>
            <person name="Gellesch M."/>
            <person name="Goldberg J."/>
            <person name="Griggs A."/>
            <person name="Gujja S."/>
            <person name="Heilman E.R."/>
            <person name="Heiman D."/>
            <person name="Hepburn T."/>
            <person name="Howarth C."/>
            <person name="Jen D."/>
            <person name="Larson L."/>
            <person name="Mehta T."/>
            <person name="Neiman D."/>
            <person name="Pearson M."/>
            <person name="Roberts A."/>
            <person name="Saif S."/>
            <person name="Shea T."/>
            <person name="Shenoy N."/>
            <person name="Sisk P."/>
            <person name="Stolte C."/>
            <person name="Sykes S."/>
            <person name="Walk T."/>
            <person name="White J."/>
            <person name="Yandava C."/>
            <person name="Haas B."/>
            <person name="Nusbaum C."/>
            <person name="Birren B."/>
        </authorList>
    </citation>
    <scope>NUCLEOTIDE SEQUENCE</scope>
    <source>
        <strain evidence="6">R3-111a-1</strain>
    </source>
</reference>
<dbReference type="SUPFAM" id="SSF52540">
    <property type="entry name" value="P-loop containing nucleoside triphosphate hydrolases"/>
    <property type="match status" value="1"/>
</dbReference>
<feature type="repeat" description="ANK" evidence="2">
    <location>
        <begin position="950"/>
        <end position="974"/>
    </location>
</feature>
<evidence type="ECO:0000259" key="5">
    <source>
        <dbReference type="Pfam" id="PF24883"/>
    </source>
</evidence>
<feature type="compositionally biased region" description="Basic residues" evidence="3">
    <location>
        <begin position="22"/>
        <end position="31"/>
    </location>
</feature>
<feature type="domain" description="Nephrocystin 3-like N-terminal" evidence="5">
    <location>
        <begin position="395"/>
        <end position="560"/>
    </location>
</feature>
<dbReference type="HOGENOM" id="CLU_000288_34_7_1"/>
<feature type="repeat" description="ANK" evidence="2">
    <location>
        <begin position="985"/>
        <end position="1009"/>
    </location>
</feature>
<keyword evidence="2" id="KW-0040">ANK repeat</keyword>
<evidence type="ECO:0000256" key="1">
    <source>
        <dbReference type="ARBA" id="ARBA00022737"/>
    </source>
</evidence>
<evidence type="ECO:0000256" key="3">
    <source>
        <dbReference type="SAM" id="MobiDB-lite"/>
    </source>
</evidence>
<dbReference type="InterPro" id="IPR002110">
    <property type="entry name" value="Ankyrin_rpt"/>
</dbReference>
<reference evidence="7" key="5">
    <citation type="submission" date="2018-04" db="UniProtKB">
        <authorList>
            <consortium name="EnsemblFungi"/>
        </authorList>
    </citation>
    <scope>IDENTIFICATION</scope>
    <source>
        <strain evidence="7">R3-111a-1</strain>
    </source>
</reference>
<keyword evidence="1" id="KW-0677">Repeat</keyword>
<dbReference type="PROSITE" id="PS50297">
    <property type="entry name" value="ANK_REP_REGION"/>
    <property type="match status" value="4"/>
</dbReference>
<dbReference type="STRING" id="644352.J3PJA8"/>
<dbReference type="EMBL" id="GL385413">
    <property type="protein sequence ID" value="EJT68836.1"/>
    <property type="molecule type" value="Genomic_DNA"/>
</dbReference>
<feature type="region of interest" description="Disordered" evidence="3">
    <location>
        <begin position="1"/>
        <end position="94"/>
    </location>
</feature>
<dbReference type="PANTHER" id="PTHR10039">
    <property type="entry name" value="AMELOGENIN"/>
    <property type="match status" value="1"/>
</dbReference>
<feature type="domain" description="NWD NACHT-NTPase N-terminal" evidence="4">
    <location>
        <begin position="96"/>
        <end position="342"/>
    </location>
</feature>
<evidence type="ECO:0000256" key="2">
    <source>
        <dbReference type="PROSITE-ProRule" id="PRU00023"/>
    </source>
</evidence>
<sequence length="1052" mass="117734">MSPFGRKKPSEEASSSSEKRPSRLKFWRRPKLGGPGKAAPAKDDYEPNNEIIIPEPSSLFRITDEPKLSNAPTPAPPEPSPTSNNKDGGTTATNSESLWDMAYEALRKEKPEVVQAYEELLSKMSTCLANTSSTTDLNEVLSKAASDPVNTPFASNTGTADYQAQNATIRRDMMTDIIALGRKHMEGKQIAFKIGSHKFVLQDQVQNLVAGVQFGKDWIGEAVQASPPASIAWAGVCLLLPLLTNPKEVEAANEKGLAYVTLKIRYYTAMESLFLDKQAFSAAVKQEYRNLLIELYQAIIDFQAQSVLRFFRGRFSNFLRDTVKWDSWEGMLQKVKESGRRVESKSLQINAALSSAALSELVHWAKQSDEEKCLQSLRCGDYAWYKDRVHERVSDTCFWFLNHDSYQSWLNDKSGPLLVSADPGCGKSVLARYLIDSRFDFRLPSDAAICYFFFKESDQNTVEFALCALIHQLLCLRPKLMRHALPRYKQDGAGLASNITALWNILESATADPEAGTVLIVFDALDECLQNDRNMATLSQYIRTHFEKGPKHMKIFLTSRPYQGTIRHIQGLEKSFPNIRIRGEDDSETIREEINSVIEYRVDRMEFGDDLKAHLKQRLMHICQKTLSLVIHESEECIVSPFLCPSKRMVVLVDIHKVCVFDHLESHVIKNTVQGLDKAVENLPATVNEAYEKILSRSSHPTETRKAILILLAAYRPLTLHEMQVAVGLDTDSTSLQSLDLEPDESFGRRLRDWCGLFITVHDDKVYFLHQTAREFLLPLAASLPAPPSTTTWAHAFTIRQAHTVLAESCTVYLDLRTDENVEADFLNYSAKNWGAHFREANIVDGAAIIPFALRVCDPNSKCHSAWFDIYWQLEMQSSYSGFTNLIIASYFGHEAVVKLLLDTGKVDVDSKDDEYGQTPLSWAALNGHEAVVKLLFDTGKVDVDSKDDYGRTPLSYAALNGHKAVVKQLLDTGKVDVDSKDDEYGQTPLLWAALNGHEAVVKQLLDTGKVDVDSKDNNGQTPLSYAAENGHKAVVKLLSKNGDGLVAKLPE</sequence>
<dbReference type="Pfam" id="PF24883">
    <property type="entry name" value="NPHP3_N"/>
    <property type="match status" value="1"/>
</dbReference>
<dbReference type="InterPro" id="IPR036770">
    <property type="entry name" value="Ankyrin_rpt-contain_sf"/>
</dbReference>
<evidence type="ECO:0000313" key="8">
    <source>
        <dbReference type="Proteomes" id="UP000006039"/>
    </source>
</evidence>
<reference evidence="6" key="3">
    <citation type="submission" date="2010-09" db="EMBL/GenBank/DDBJ databases">
        <title>Annotation of Gaeumannomyces graminis var. tritici R3-111a-1.</title>
        <authorList>
            <consortium name="The Broad Institute Genome Sequencing Platform"/>
            <person name="Ma L.-J."/>
            <person name="Dead R."/>
            <person name="Young S.K."/>
            <person name="Zeng Q."/>
            <person name="Gargeya S."/>
            <person name="Fitzgerald M."/>
            <person name="Haas B."/>
            <person name="Abouelleil A."/>
            <person name="Alvarado L."/>
            <person name="Arachchi H.M."/>
            <person name="Berlin A."/>
            <person name="Brown A."/>
            <person name="Chapman S.B."/>
            <person name="Chen Z."/>
            <person name="Dunbar C."/>
            <person name="Freedman E."/>
            <person name="Gearin G."/>
            <person name="Gellesch M."/>
            <person name="Goldberg J."/>
            <person name="Griggs A."/>
            <person name="Gujja S."/>
            <person name="Heiman D."/>
            <person name="Howarth C."/>
            <person name="Larson L."/>
            <person name="Lui A."/>
            <person name="MacDonald P.J.P."/>
            <person name="Mehta T."/>
            <person name="Montmayeur A."/>
            <person name="Murphy C."/>
            <person name="Neiman D."/>
            <person name="Pearson M."/>
            <person name="Priest M."/>
            <person name="Roberts A."/>
            <person name="Saif S."/>
            <person name="Shea T."/>
            <person name="Shenoy N."/>
            <person name="Sisk P."/>
            <person name="Stolte C."/>
            <person name="Sykes S."/>
            <person name="Yandava C."/>
            <person name="Wortman J."/>
            <person name="Nusbaum C."/>
            <person name="Birren B."/>
        </authorList>
    </citation>
    <scope>NUCLEOTIDE SEQUENCE</scope>
    <source>
        <strain evidence="6">R3-111a-1</strain>
    </source>
</reference>
<name>J3PJA8_GAET3</name>
<dbReference type="InterPro" id="IPR027417">
    <property type="entry name" value="P-loop_NTPase"/>
</dbReference>
<dbReference type="InterPro" id="IPR031359">
    <property type="entry name" value="NACHT_N"/>
</dbReference>
<gene>
    <name evidence="7" type="primary">20354047</name>
    <name evidence="6" type="ORF">GGTG_13589</name>
</gene>
<evidence type="ECO:0000313" key="7">
    <source>
        <dbReference type="EnsemblFungi" id="EJT68836"/>
    </source>
</evidence>
<keyword evidence="8" id="KW-1185">Reference proteome</keyword>
<dbReference type="GeneID" id="20354047"/>
<dbReference type="OrthoDB" id="163438at2759"/>
<accession>J3PJA8</accession>
<feature type="repeat" description="ANK" evidence="2">
    <location>
        <begin position="1019"/>
        <end position="1043"/>
    </location>
</feature>
<organism evidence="6">
    <name type="scientific">Gaeumannomyces tritici (strain R3-111a-1)</name>
    <name type="common">Wheat and barley take-all root rot fungus</name>
    <name type="synonym">Gaeumannomyces graminis var. tritici</name>
    <dbReference type="NCBI Taxonomy" id="644352"/>
    <lineage>
        <taxon>Eukaryota</taxon>
        <taxon>Fungi</taxon>
        <taxon>Dikarya</taxon>
        <taxon>Ascomycota</taxon>
        <taxon>Pezizomycotina</taxon>
        <taxon>Sordariomycetes</taxon>
        <taxon>Sordariomycetidae</taxon>
        <taxon>Magnaporthales</taxon>
        <taxon>Magnaporthaceae</taxon>
        <taxon>Gaeumannomyces</taxon>
    </lineage>
</organism>
<dbReference type="Pfam" id="PF12796">
    <property type="entry name" value="Ank_2"/>
    <property type="match status" value="1"/>
</dbReference>
<dbReference type="PROSITE" id="PS50088">
    <property type="entry name" value="ANK_REPEAT"/>
    <property type="match status" value="4"/>
</dbReference>
<dbReference type="Gene3D" id="1.25.40.20">
    <property type="entry name" value="Ankyrin repeat-containing domain"/>
    <property type="match status" value="2"/>
</dbReference>
<proteinExistence type="predicted"/>
<feature type="repeat" description="ANK" evidence="2">
    <location>
        <begin position="916"/>
        <end position="940"/>
    </location>
</feature>
<dbReference type="RefSeq" id="XP_009229766.1">
    <property type="nucleotide sequence ID" value="XM_009231502.1"/>
</dbReference>
<dbReference type="SMART" id="SM00248">
    <property type="entry name" value="ANK"/>
    <property type="match status" value="5"/>
</dbReference>
<dbReference type="Gene3D" id="3.40.50.300">
    <property type="entry name" value="P-loop containing nucleotide triphosphate hydrolases"/>
    <property type="match status" value="1"/>
</dbReference>